<dbReference type="SUPFAM" id="SSF56112">
    <property type="entry name" value="Protein kinase-like (PK-like)"/>
    <property type="match status" value="1"/>
</dbReference>
<dbReference type="InterPro" id="IPR051678">
    <property type="entry name" value="AGP_Transferase"/>
</dbReference>
<name>A0A1W9Z5E2_MYCAI</name>
<reference evidence="2 3" key="1">
    <citation type="submission" date="2016-12" db="EMBL/GenBank/DDBJ databases">
        <title>The new phylogeny of genus Mycobacterium.</title>
        <authorList>
            <person name="Tortoli E."/>
            <person name="Trovato A."/>
            <person name="Cirillo D.M."/>
        </authorList>
    </citation>
    <scope>NUCLEOTIDE SEQUENCE [LARGE SCALE GENOMIC DNA]</scope>
    <source>
        <strain evidence="2 3">DSM 45069</strain>
    </source>
</reference>
<protein>
    <recommendedName>
        <fullName evidence="1">Aminoglycoside phosphotransferase domain-containing protein</fullName>
    </recommendedName>
</protein>
<dbReference type="Proteomes" id="UP000192707">
    <property type="component" value="Unassembled WGS sequence"/>
</dbReference>
<dbReference type="PANTHER" id="PTHR21310">
    <property type="entry name" value="AMINOGLYCOSIDE PHOSPHOTRANSFERASE-RELATED-RELATED"/>
    <property type="match status" value="1"/>
</dbReference>
<comment type="caution">
    <text evidence="2">The sequence shown here is derived from an EMBL/GenBank/DDBJ whole genome shotgun (WGS) entry which is preliminary data.</text>
</comment>
<evidence type="ECO:0000313" key="2">
    <source>
        <dbReference type="EMBL" id="ORA07520.1"/>
    </source>
</evidence>
<dbReference type="RefSeq" id="WP_083067407.1">
    <property type="nucleotide sequence ID" value="NZ_MVHG01000147.1"/>
</dbReference>
<dbReference type="Gene3D" id="3.90.1200.10">
    <property type="match status" value="1"/>
</dbReference>
<evidence type="ECO:0000259" key="1">
    <source>
        <dbReference type="Pfam" id="PF01636"/>
    </source>
</evidence>
<dbReference type="OrthoDB" id="4706173at2"/>
<dbReference type="EMBL" id="MVHG01000147">
    <property type="protein sequence ID" value="ORA07520.1"/>
    <property type="molecule type" value="Genomic_DNA"/>
</dbReference>
<accession>A0A1W9Z5E2</accession>
<dbReference type="InterPro" id="IPR011009">
    <property type="entry name" value="Kinase-like_dom_sf"/>
</dbReference>
<proteinExistence type="predicted"/>
<gene>
    <name evidence="2" type="ORF">BST14_27400</name>
</gene>
<dbReference type="InterPro" id="IPR041726">
    <property type="entry name" value="ACAD10_11_N"/>
</dbReference>
<dbReference type="PANTHER" id="PTHR21310:SF40">
    <property type="entry name" value="AMINOGLYCOSIDE PHOSPHOTRANSFERASE DOMAIN-CONTAINING PROTEIN-RELATED"/>
    <property type="match status" value="1"/>
</dbReference>
<keyword evidence="3" id="KW-1185">Reference proteome</keyword>
<dbReference type="Gene3D" id="3.30.200.20">
    <property type="entry name" value="Phosphorylase Kinase, domain 1"/>
    <property type="match status" value="1"/>
</dbReference>
<evidence type="ECO:0000313" key="3">
    <source>
        <dbReference type="Proteomes" id="UP000192707"/>
    </source>
</evidence>
<dbReference type="InterPro" id="IPR002575">
    <property type="entry name" value="Aminoglycoside_PTrfase"/>
</dbReference>
<feature type="domain" description="Aminoglycoside phosphotransferase" evidence="1">
    <location>
        <begin position="74"/>
        <end position="305"/>
    </location>
</feature>
<dbReference type="Pfam" id="PF01636">
    <property type="entry name" value="APH"/>
    <property type="match status" value="1"/>
</dbReference>
<dbReference type="AlphaFoldDB" id="A0A1W9Z5E2"/>
<dbReference type="CDD" id="cd05154">
    <property type="entry name" value="ACAD10_11_N-like"/>
    <property type="match status" value="1"/>
</dbReference>
<organism evidence="2 3">
    <name type="scientific">Mycobacterium arosiense ATCC BAA-1401 = DSM 45069</name>
    <dbReference type="NCBI Taxonomy" id="1265311"/>
    <lineage>
        <taxon>Bacteria</taxon>
        <taxon>Bacillati</taxon>
        <taxon>Actinomycetota</taxon>
        <taxon>Actinomycetes</taxon>
        <taxon>Mycobacteriales</taxon>
        <taxon>Mycobacteriaceae</taxon>
        <taxon>Mycobacterium</taxon>
        <taxon>Mycobacterium avium complex (MAC)</taxon>
    </lineage>
</organism>
<sequence length="354" mass="39568">MADVQSMLSSVIGTGKAVVHKVGGEEIRRFIENQRDVAGGVEVTVIGDVGEVGASSGIVLFDASYESGLGRVTRELVLRHAPATERRLFFEYDMARQFQVQRALQGSGVPVPEPVWLDPDGRWLGVPGYTMSRARGILPHTACFLRGPLVEVSPADREEMLGQVMKALVAIHTTDISASGLENFVMNAHGSAPLERCINWYWQTWEWVRLPHFARLVPVRRWLLDNLPSGEPELIHGDANLHNYMFDGNRLVAVLDWEVSTLGRAEVDLAMQCVVNQLFAPEPDSGLLMPPSEEEWLATYHAAGGRPLRDFEYFKKLAAYMLLVALGALQRNMTDAEREEHEPLLQPCWQRVET</sequence>